<dbReference type="RefSeq" id="WP_151168847.1">
    <property type="nucleotide sequence ID" value="NZ_WACR01000008.1"/>
</dbReference>
<dbReference type="GO" id="GO:0016036">
    <property type="term" value="P:cellular response to phosphate starvation"/>
    <property type="evidence" value="ECO:0007669"/>
    <property type="project" value="TreeGrafter"/>
</dbReference>
<dbReference type="EC" id="2.7.13.3" evidence="2"/>
<keyword evidence="10" id="KW-1185">Reference proteome</keyword>
<dbReference type="InterPro" id="IPR050351">
    <property type="entry name" value="BphY/WalK/GraS-like"/>
</dbReference>
<feature type="transmembrane region" description="Helical" evidence="7">
    <location>
        <begin position="68"/>
        <end position="87"/>
    </location>
</feature>
<dbReference type="Gene3D" id="1.10.287.130">
    <property type="match status" value="1"/>
</dbReference>
<dbReference type="InterPro" id="IPR005467">
    <property type="entry name" value="His_kinase_dom"/>
</dbReference>
<dbReference type="SMART" id="SM00387">
    <property type="entry name" value="HATPase_c"/>
    <property type="match status" value="1"/>
</dbReference>
<evidence type="ECO:0000259" key="8">
    <source>
        <dbReference type="PROSITE" id="PS50109"/>
    </source>
</evidence>
<keyword evidence="4" id="KW-0808">Transferase</keyword>
<dbReference type="Pfam" id="PF00512">
    <property type="entry name" value="HisKA"/>
    <property type="match status" value="1"/>
</dbReference>
<name>A0A6N6M8H4_9FLAO</name>
<dbReference type="PANTHER" id="PTHR45453:SF1">
    <property type="entry name" value="PHOSPHATE REGULON SENSOR PROTEIN PHOR"/>
    <property type="match status" value="1"/>
</dbReference>
<dbReference type="PRINTS" id="PR00344">
    <property type="entry name" value="BCTRLSENSOR"/>
</dbReference>
<dbReference type="CDD" id="cd00082">
    <property type="entry name" value="HisKA"/>
    <property type="match status" value="1"/>
</dbReference>
<keyword evidence="7" id="KW-0472">Membrane</keyword>
<feature type="domain" description="Histidine kinase" evidence="8">
    <location>
        <begin position="109"/>
        <end position="322"/>
    </location>
</feature>
<dbReference type="InterPro" id="IPR003661">
    <property type="entry name" value="HisK_dim/P_dom"/>
</dbReference>
<dbReference type="OrthoDB" id="594725at2"/>
<dbReference type="Pfam" id="PF02518">
    <property type="entry name" value="HATPase_c"/>
    <property type="match status" value="1"/>
</dbReference>
<keyword evidence="3" id="KW-0597">Phosphoprotein</keyword>
<dbReference type="EMBL" id="WACR01000008">
    <property type="protein sequence ID" value="KAB1063417.1"/>
    <property type="molecule type" value="Genomic_DNA"/>
</dbReference>
<keyword evidence="7" id="KW-0812">Transmembrane</keyword>
<dbReference type="InterPro" id="IPR036890">
    <property type="entry name" value="HATPase_C_sf"/>
</dbReference>
<evidence type="ECO:0000256" key="6">
    <source>
        <dbReference type="ARBA" id="ARBA00023012"/>
    </source>
</evidence>
<dbReference type="Proteomes" id="UP000435357">
    <property type="component" value="Unassembled WGS sequence"/>
</dbReference>
<dbReference type="SMART" id="SM00388">
    <property type="entry name" value="HisKA"/>
    <property type="match status" value="1"/>
</dbReference>
<dbReference type="GO" id="GO:0005886">
    <property type="term" value="C:plasma membrane"/>
    <property type="evidence" value="ECO:0007669"/>
    <property type="project" value="TreeGrafter"/>
</dbReference>
<evidence type="ECO:0000313" key="9">
    <source>
        <dbReference type="EMBL" id="KAB1063417.1"/>
    </source>
</evidence>
<reference evidence="9 10" key="1">
    <citation type="submission" date="2019-09" db="EMBL/GenBank/DDBJ databases">
        <title>Genomes of Cryomorphaceae.</title>
        <authorList>
            <person name="Bowman J.P."/>
        </authorList>
    </citation>
    <scope>NUCLEOTIDE SEQUENCE [LARGE SCALE GENOMIC DNA]</scope>
    <source>
        <strain evidence="9 10">KCTC 52047</strain>
    </source>
</reference>
<evidence type="ECO:0000256" key="1">
    <source>
        <dbReference type="ARBA" id="ARBA00000085"/>
    </source>
</evidence>
<evidence type="ECO:0000256" key="4">
    <source>
        <dbReference type="ARBA" id="ARBA00022679"/>
    </source>
</evidence>
<evidence type="ECO:0000256" key="2">
    <source>
        <dbReference type="ARBA" id="ARBA00012438"/>
    </source>
</evidence>
<dbReference type="PANTHER" id="PTHR45453">
    <property type="entry name" value="PHOSPHATE REGULON SENSOR PROTEIN PHOR"/>
    <property type="match status" value="1"/>
</dbReference>
<keyword evidence="7" id="KW-1133">Transmembrane helix</keyword>
<evidence type="ECO:0000256" key="7">
    <source>
        <dbReference type="SAM" id="Phobius"/>
    </source>
</evidence>
<dbReference type="Gene3D" id="3.30.565.10">
    <property type="entry name" value="Histidine kinase-like ATPase, C-terminal domain"/>
    <property type="match status" value="1"/>
</dbReference>
<keyword evidence="6" id="KW-0902">Two-component regulatory system</keyword>
<sequence length="322" mass="36924">MKKSKNPKPLIVFYALVFYVFLQFGWWAYLIFEMNVEITDLKKEVAVMKDESSQSDLSEFDNALHKKLLMVIGEGSVFLTLLFIGFYQVKKSFMREFSLARQQQNFLLSVTHELNSPLASIKLYLQTLLKRQSIPEEKKENLLSKALLDVERQSKLVNNILLAAKLEDNSFQFKIERINLSRTIEQLIENHPQDTHKVEKKINNNIFIDADLTAIQSIFTNLYENALKYGTTSEPVEIVVEEQAQSVALTVKNKGTTIPEKELNQIFEKFYRLGDENTRNSKGTGLGLFLVKFFTDAMGGKIKAASTSRGETAFTVYFKLSE</sequence>
<dbReference type="PROSITE" id="PS50109">
    <property type="entry name" value="HIS_KIN"/>
    <property type="match status" value="1"/>
</dbReference>
<comment type="catalytic activity">
    <reaction evidence="1">
        <text>ATP + protein L-histidine = ADP + protein N-phospho-L-histidine.</text>
        <dbReference type="EC" id="2.7.13.3"/>
    </reaction>
</comment>
<dbReference type="AlphaFoldDB" id="A0A6N6M8H4"/>
<accession>A0A6N6M8H4</accession>
<evidence type="ECO:0000313" key="10">
    <source>
        <dbReference type="Proteomes" id="UP000435357"/>
    </source>
</evidence>
<dbReference type="SUPFAM" id="SSF47384">
    <property type="entry name" value="Homodimeric domain of signal transducing histidine kinase"/>
    <property type="match status" value="1"/>
</dbReference>
<dbReference type="GO" id="GO:0000155">
    <property type="term" value="F:phosphorelay sensor kinase activity"/>
    <property type="evidence" value="ECO:0007669"/>
    <property type="project" value="InterPro"/>
</dbReference>
<gene>
    <name evidence="9" type="ORF">F3059_10125</name>
</gene>
<evidence type="ECO:0000256" key="5">
    <source>
        <dbReference type="ARBA" id="ARBA00022777"/>
    </source>
</evidence>
<dbReference type="GO" id="GO:0004721">
    <property type="term" value="F:phosphoprotein phosphatase activity"/>
    <property type="evidence" value="ECO:0007669"/>
    <property type="project" value="TreeGrafter"/>
</dbReference>
<feature type="transmembrane region" description="Helical" evidence="7">
    <location>
        <begin position="12"/>
        <end position="32"/>
    </location>
</feature>
<protein>
    <recommendedName>
        <fullName evidence="2">histidine kinase</fullName>
        <ecNumber evidence="2">2.7.13.3</ecNumber>
    </recommendedName>
</protein>
<dbReference type="InterPro" id="IPR036097">
    <property type="entry name" value="HisK_dim/P_sf"/>
</dbReference>
<proteinExistence type="predicted"/>
<dbReference type="InterPro" id="IPR004358">
    <property type="entry name" value="Sig_transdc_His_kin-like_C"/>
</dbReference>
<comment type="caution">
    <text evidence="9">The sequence shown here is derived from an EMBL/GenBank/DDBJ whole genome shotgun (WGS) entry which is preliminary data.</text>
</comment>
<dbReference type="SUPFAM" id="SSF55874">
    <property type="entry name" value="ATPase domain of HSP90 chaperone/DNA topoisomerase II/histidine kinase"/>
    <property type="match status" value="1"/>
</dbReference>
<organism evidence="9 10">
    <name type="scientific">Salibacter halophilus</name>
    <dbReference type="NCBI Taxonomy" id="1803916"/>
    <lineage>
        <taxon>Bacteria</taxon>
        <taxon>Pseudomonadati</taxon>
        <taxon>Bacteroidota</taxon>
        <taxon>Flavobacteriia</taxon>
        <taxon>Flavobacteriales</taxon>
        <taxon>Salibacteraceae</taxon>
        <taxon>Salibacter</taxon>
    </lineage>
</organism>
<dbReference type="CDD" id="cd00075">
    <property type="entry name" value="HATPase"/>
    <property type="match status" value="1"/>
</dbReference>
<evidence type="ECO:0000256" key="3">
    <source>
        <dbReference type="ARBA" id="ARBA00022553"/>
    </source>
</evidence>
<keyword evidence="5 9" id="KW-0418">Kinase</keyword>
<dbReference type="InterPro" id="IPR003594">
    <property type="entry name" value="HATPase_dom"/>
</dbReference>